<protein>
    <submittedName>
        <fullName evidence="1">Uncharacterized protein</fullName>
    </submittedName>
</protein>
<dbReference type="EMBL" id="MFIA01000042">
    <property type="protein sequence ID" value="OGF81389.1"/>
    <property type="molecule type" value="Genomic_DNA"/>
</dbReference>
<dbReference type="Proteomes" id="UP000178046">
    <property type="component" value="Unassembled WGS sequence"/>
</dbReference>
<organism evidence="1 2">
    <name type="scientific">Candidatus Giovannonibacteria bacterium RIFCSPLOWO2_01_FULL_44_16</name>
    <dbReference type="NCBI Taxonomy" id="1798348"/>
    <lineage>
        <taxon>Bacteria</taxon>
        <taxon>Candidatus Giovannoniibacteriota</taxon>
    </lineage>
</organism>
<comment type="caution">
    <text evidence="1">The sequence shown here is derived from an EMBL/GenBank/DDBJ whole genome shotgun (WGS) entry which is preliminary data.</text>
</comment>
<accession>A0A1F5X0H8</accession>
<name>A0A1F5X0H8_9BACT</name>
<evidence type="ECO:0000313" key="2">
    <source>
        <dbReference type="Proteomes" id="UP000178046"/>
    </source>
</evidence>
<sequence>MTKFKEKTEALRLRGLGYSYSQIKKAVKVSKSTLSVWLEKYPLSDARIRELRDWSAERIEHYIATRKRNRENFLKKIYGLERTKILPFSEKESAFSMLTYKRGFGHGTCNVILCDSATAKRVFMGLQVIRDFFSATYSSKGPVA</sequence>
<proteinExistence type="predicted"/>
<dbReference type="AlphaFoldDB" id="A0A1F5X0H8"/>
<gene>
    <name evidence="1" type="ORF">A2924_03250</name>
</gene>
<reference evidence="1 2" key="1">
    <citation type="journal article" date="2016" name="Nat. Commun.">
        <title>Thousands of microbial genomes shed light on interconnected biogeochemical processes in an aquifer system.</title>
        <authorList>
            <person name="Anantharaman K."/>
            <person name="Brown C.T."/>
            <person name="Hug L.A."/>
            <person name="Sharon I."/>
            <person name="Castelle C.J."/>
            <person name="Probst A.J."/>
            <person name="Thomas B.C."/>
            <person name="Singh A."/>
            <person name="Wilkins M.J."/>
            <person name="Karaoz U."/>
            <person name="Brodie E.L."/>
            <person name="Williams K.H."/>
            <person name="Hubbard S.S."/>
            <person name="Banfield J.F."/>
        </authorList>
    </citation>
    <scope>NUCLEOTIDE SEQUENCE [LARGE SCALE GENOMIC DNA]</scope>
</reference>
<evidence type="ECO:0000313" key="1">
    <source>
        <dbReference type="EMBL" id="OGF81389.1"/>
    </source>
</evidence>